<protein>
    <submittedName>
        <fullName evidence="1">Uncharacterized protein</fullName>
    </submittedName>
</protein>
<sequence>MAIDVQKALLRATDVARFLPTPQDLL</sequence>
<dbReference type="AlphaFoldDB" id="A0A0F8ZXC8"/>
<proteinExistence type="predicted"/>
<reference evidence="1" key="1">
    <citation type="journal article" date="2015" name="Nature">
        <title>Complex archaea that bridge the gap between prokaryotes and eukaryotes.</title>
        <authorList>
            <person name="Spang A."/>
            <person name="Saw J.H."/>
            <person name="Jorgensen S.L."/>
            <person name="Zaremba-Niedzwiedzka K."/>
            <person name="Martijn J."/>
            <person name="Lind A.E."/>
            <person name="van Eijk R."/>
            <person name="Schleper C."/>
            <person name="Guy L."/>
            <person name="Ettema T.J."/>
        </authorList>
    </citation>
    <scope>NUCLEOTIDE SEQUENCE</scope>
</reference>
<comment type="caution">
    <text evidence="1">The sequence shown here is derived from an EMBL/GenBank/DDBJ whole genome shotgun (WGS) entry which is preliminary data.</text>
</comment>
<feature type="non-terminal residue" evidence="1">
    <location>
        <position position="26"/>
    </location>
</feature>
<evidence type="ECO:0000313" key="1">
    <source>
        <dbReference type="EMBL" id="KKK98582.1"/>
    </source>
</evidence>
<gene>
    <name evidence="1" type="ORF">LCGC14_2641300</name>
</gene>
<dbReference type="EMBL" id="LAZR01045561">
    <property type="protein sequence ID" value="KKK98582.1"/>
    <property type="molecule type" value="Genomic_DNA"/>
</dbReference>
<accession>A0A0F8ZXC8</accession>
<organism evidence="1">
    <name type="scientific">marine sediment metagenome</name>
    <dbReference type="NCBI Taxonomy" id="412755"/>
    <lineage>
        <taxon>unclassified sequences</taxon>
        <taxon>metagenomes</taxon>
        <taxon>ecological metagenomes</taxon>
    </lineage>
</organism>
<name>A0A0F8ZXC8_9ZZZZ</name>